<keyword evidence="4" id="KW-0804">Transcription</keyword>
<keyword evidence="3" id="KW-0805">Transcription regulation</keyword>
<proteinExistence type="predicted"/>
<dbReference type="InterPro" id="IPR003018">
    <property type="entry name" value="GAF"/>
</dbReference>
<feature type="compositionally biased region" description="Basic residues" evidence="5">
    <location>
        <begin position="252"/>
        <end position="261"/>
    </location>
</feature>
<dbReference type="Proteomes" id="UP000198983">
    <property type="component" value="Chromosome I"/>
</dbReference>
<evidence type="ECO:0000256" key="4">
    <source>
        <dbReference type="ARBA" id="ARBA00023163"/>
    </source>
</evidence>
<feature type="domain" description="ANTAR" evidence="6">
    <location>
        <begin position="172"/>
        <end position="233"/>
    </location>
</feature>
<dbReference type="Gene3D" id="1.10.10.10">
    <property type="entry name" value="Winged helix-like DNA-binding domain superfamily/Winged helix DNA-binding domain"/>
    <property type="match status" value="1"/>
</dbReference>
<dbReference type="Pfam" id="PF13185">
    <property type="entry name" value="GAF_2"/>
    <property type="match status" value="1"/>
</dbReference>
<dbReference type="RefSeq" id="WP_092650089.1">
    <property type="nucleotide sequence ID" value="NZ_LT629732.1"/>
</dbReference>
<accession>A0A1H1LQ03</accession>
<dbReference type="OrthoDB" id="3683444at2"/>
<dbReference type="InterPro" id="IPR011006">
    <property type="entry name" value="CheY-like_superfamily"/>
</dbReference>
<evidence type="ECO:0000256" key="1">
    <source>
        <dbReference type="ARBA" id="ARBA00022679"/>
    </source>
</evidence>
<protein>
    <submittedName>
        <fullName evidence="7">GAF domain-containing protein</fullName>
    </submittedName>
</protein>
<dbReference type="InterPro" id="IPR036388">
    <property type="entry name" value="WH-like_DNA-bd_sf"/>
</dbReference>
<dbReference type="InterPro" id="IPR029016">
    <property type="entry name" value="GAF-like_dom_sf"/>
</dbReference>
<feature type="compositionally biased region" description="Basic and acidic residues" evidence="5">
    <location>
        <begin position="277"/>
        <end position="294"/>
    </location>
</feature>
<gene>
    <name evidence="7" type="ORF">SAMN04489717_0454</name>
</gene>
<evidence type="ECO:0000259" key="6">
    <source>
        <dbReference type="PROSITE" id="PS50921"/>
    </source>
</evidence>
<dbReference type="GO" id="GO:0003723">
    <property type="term" value="F:RNA binding"/>
    <property type="evidence" value="ECO:0007669"/>
    <property type="project" value="InterPro"/>
</dbReference>
<dbReference type="InterPro" id="IPR005561">
    <property type="entry name" value="ANTAR"/>
</dbReference>
<dbReference type="Pfam" id="PF03861">
    <property type="entry name" value="ANTAR"/>
    <property type="match status" value="1"/>
</dbReference>
<feature type="compositionally biased region" description="Pro residues" evidence="5">
    <location>
        <begin position="266"/>
        <end position="276"/>
    </location>
</feature>
<dbReference type="AlphaFoldDB" id="A0A1H1LQ03"/>
<dbReference type="STRING" id="117157.SAMN04489717_0454"/>
<evidence type="ECO:0000313" key="8">
    <source>
        <dbReference type="Proteomes" id="UP000198983"/>
    </source>
</evidence>
<organism evidence="7 8">
    <name type="scientific">Actinopolymorpha singaporensis</name>
    <dbReference type="NCBI Taxonomy" id="117157"/>
    <lineage>
        <taxon>Bacteria</taxon>
        <taxon>Bacillati</taxon>
        <taxon>Actinomycetota</taxon>
        <taxon>Actinomycetes</taxon>
        <taxon>Propionibacteriales</taxon>
        <taxon>Actinopolymorphaceae</taxon>
        <taxon>Actinopolymorpha</taxon>
    </lineage>
</organism>
<evidence type="ECO:0000313" key="7">
    <source>
        <dbReference type="EMBL" id="SDR76392.1"/>
    </source>
</evidence>
<dbReference type="SMART" id="SM01012">
    <property type="entry name" value="ANTAR"/>
    <property type="match status" value="1"/>
</dbReference>
<keyword evidence="2" id="KW-0418">Kinase</keyword>
<keyword evidence="1" id="KW-0808">Transferase</keyword>
<dbReference type="EMBL" id="LT629732">
    <property type="protein sequence ID" value="SDR76392.1"/>
    <property type="molecule type" value="Genomic_DNA"/>
</dbReference>
<dbReference type="GO" id="GO:0016301">
    <property type="term" value="F:kinase activity"/>
    <property type="evidence" value="ECO:0007669"/>
    <property type="project" value="UniProtKB-KW"/>
</dbReference>
<feature type="region of interest" description="Disordered" evidence="5">
    <location>
        <begin position="236"/>
        <end position="294"/>
    </location>
</feature>
<dbReference type="SUPFAM" id="SSF52172">
    <property type="entry name" value="CheY-like"/>
    <property type="match status" value="1"/>
</dbReference>
<keyword evidence="8" id="KW-1185">Reference proteome</keyword>
<name>A0A1H1LQ03_9ACTN</name>
<sequence>MTRHQSSPDPTVRVGVAAEPIPAEAEAHLLRLLASNCTSLFHLAASCVMLPSPIAGLRLAASSGESALLRVLFPSADEDHVEGPCVDGYTLEQQVSETDLVTDPSRWPAFAQLADQAGILAVHVMPLQTAGQTIGALGLFATHTTAVTADQERLIHALAEVTAIAVVGQRAAEDAHVRAGQLQTALDSRVPIEQAKGILAALGGIRVDQAFHMLRAYVRSNRLMLTEVARQIAAGERDTKPILATPTEPRTKPRHTRRSGGRARSGPPPNQTPNPTPHDRIDEDNHQPAPDQKP</sequence>
<evidence type="ECO:0000256" key="3">
    <source>
        <dbReference type="ARBA" id="ARBA00023015"/>
    </source>
</evidence>
<dbReference type="SUPFAM" id="SSF55781">
    <property type="entry name" value="GAF domain-like"/>
    <property type="match status" value="1"/>
</dbReference>
<dbReference type="PROSITE" id="PS50921">
    <property type="entry name" value="ANTAR"/>
    <property type="match status" value="1"/>
</dbReference>
<dbReference type="Gene3D" id="3.30.450.40">
    <property type="match status" value="1"/>
</dbReference>
<evidence type="ECO:0000256" key="2">
    <source>
        <dbReference type="ARBA" id="ARBA00022777"/>
    </source>
</evidence>
<evidence type="ECO:0000256" key="5">
    <source>
        <dbReference type="SAM" id="MobiDB-lite"/>
    </source>
</evidence>
<reference evidence="7 8" key="1">
    <citation type="submission" date="2016-10" db="EMBL/GenBank/DDBJ databases">
        <authorList>
            <person name="de Groot N.N."/>
        </authorList>
    </citation>
    <scope>NUCLEOTIDE SEQUENCE [LARGE SCALE GENOMIC DNA]</scope>
    <source>
        <strain evidence="7 8">DSM 22024</strain>
    </source>
</reference>